<dbReference type="EMBL" id="JAGXTP010000001">
    <property type="protein sequence ID" value="MBS3849448.1"/>
    <property type="molecule type" value="Genomic_DNA"/>
</dbReference>
<evidence type="ECO:0000313" key="3">
    <source>
        <dbReference type="EMBL" id="MBS3849448.1"/>
    </source>
</evidence>
<reference evidence="3" key="1">
    <citation type="submission" date="2021-04" db="EMBL/GenBank/DDBJ databases">
        <title>Devosia litorisediminis sp. nov., isolated from a sand dune.</title>
        <authorList>
            <person name="Park S."/>
            <person name="Yoon J.-H."/>
        </authorList>
    </citation>
    <scope>NUCLEOTIDE SEQUENCE</scope>
    <source>
        <strain evidence="3">BSSL-BM10</strain>
    </source>
</reference>
<sequence length="599" mass="65285">MMRQSSSLITRFKRDERGAFAVIFGLMAIVLIALGGAVVDYVSMEQVRNRGQIALDAATLALQPEIFKVPVNVADIKERAEDLVLDRLGGEFGVTASLLDPTVDVANGTLTLEAQMSVPTVFVSLVGVSKLDARIRSQATRRMLDVEVAMVLDNSGSMGGSKMSNLKTAACNAVNILFYDRDGLGCKVPTGVSKNENVRIGVVPFTALVNIGTQFKNEAWLDWTSASQVAAYGEILNFDDDDNENTKFTGPMDRRTLFNETKTDWLGCIEARVSPYDTTDDPPDIAERKFIPLFSPDTVYNNNNNYLSDNGGTCQLKTCTQEKTQNSCYYSRWSGWTCYGSTSYKYTKRVGNMTTNLGAASCLPSNPVEISSSSNTGSTTTTTTVYSLLTERELQSRLCKYNGTNENSSRTNDNCPTAKVLPLTDQPKSVLDSINAMVASGNTNIQQGTVWGMHALTSGEPLIEAKPMAPGQVSKVLIVMTDGENYPDLGPGDSDMNGSSYFSWGFRYDERIAPKNEINTRAKLTSVMDDRTIAACEFARENRDIDVYTIGLGSNNATKAMLTACASGEEYAYFPNSANELNDVFRAIAGRLAALRLSL</sequence>
<feature type="transmembrane region" description="Helical" evidence="1">
    <location>
        <begin position="20"/>
        <end position="42"/>
    </location>
</feature>
<evidence type="ECO:0000259" key="2">
    <source>
        <dbReference type="Pfam" id="PF13400"/>
    </source>
</evidence>
<evidence type="ECO:0000256" key="1">
    <source>
        <dbReference type="SAM" id="Phobius"/>
    </source>
</evidence>
<dbReference type="RefSeq" id="WP_212658919.1">
    <property type="nucleotide sequence ID" value="NZ_JAGXTP010000001.1"/>
</dbReference>
<dbReference type="Proteomes" id="UP000678281">
    <property type="component" value="Unassembled WGS sequence"/>
</dbReference>
<accession>A0A942E736</accession>
<gene>
    <name evidence="3" type="ORF">KD146_12135</name>
</gene>
<proteinExistence type="predicted"/>
<dbReference type="Gene3D" id="3.40.50.410">
    <property type="entry name" value="von Willebrand factor, type A domain"/>
    <property type="match status" value="2"/>
</dbReference>
<dbReference type="InterPro" id="IPR028087">
    <property type="entry name" value="Tad_N"/>
</dbReference>
<keyword evidence="4" id="KW-1185">Reference proteome</keyword>
<comment type="caution">
    <text evidence="3">The sequence shown here is derived from an EMBL/GenBank/DDBJ whole genome shotgun (WGS) entry which is preliminary data.</text>
</comment>
<keyword evidence="1" id="KW-1133">Transmembrane helix</keyword>
<keyword evidence="1" id="KW-0472">Membrane</keyword>
<name>A0A942E736_9HYPH</name>
<dbReference type="InterPro" id="IPR036465">
    <property type="entry name" value="vWFA_dom_sf"/>
</dbReference>
<dbReference type="AlphaFoldDB" id="A0A942E736"/>
<evidence type="ECO:0000313" key="4">
    <source>
        <dbReference type="Proteomes" id="UP000678281"/>
    </source>
</evidence>
<keyword evidence="1" id="KW-0812">Transmembrane</keyword>
<dbReference type="Pfam" id="PF13400">
    <property type="entry name" value="Tad"/>
    <property type="match status" value="1"/>
</dbReference>
<protein>
    <submittedName>
        <fullName evidence="3">VWA domain-containing protein</fullName>
    </submittedName>
</protein>
<organism evidence="3 4">
    <name type="scientific">Devosia litorisediminis</name>
    <dbReference type="NCBI Taxonomy" id="2829817"/>
    <lineage>
        <taxon>Bacteria</taxon>
        <taxon>Pseudomonadati</taxon>
        <taxon>Pseudomonadota</taxon>
        <taxon>Alphaproteobacteria</taxon>
        <taxon>Hyphomicrobiales</taxon>
        <taxon>Devosiaceae</taxon>
        <taxon>Devosia</taxon>
    </lineage>
</organism>
<dbReference type="SUPFAM" id="SSF53300">
    <property type="entry name" value="vWA-like"/>
    <property type="match status" value="1"/>
</dbReference>
<feature type="domain" description="Putative Flp pilus-assembly TadG-like N-terminal" evidence="2">
    <location>
        <begin position="18"/>
        <end position="61"/>
    </location>
</feature>